<gene>
    <name evidence="2" type="ORF">EV102420_34_00340</name>
</gene>
<organism evidence="2 3">
    <name type="scientific">Pseudescherichia vulneris NBRC 102420</name>
    <dbReference type="NCBI Taxonomy" id="1115515"/>
    <lineage>
        <taxon>Bacteria</taxon>
        <taxon>Pseudomonadati</taxon>
        <taxon>Pseudomonadota</taxon>
        <taxon>Gammaproteobacteria</taxon>
        <taxon>Enterobacterales</taxon>
        <taxon>Enterobacteriaceae</taxon>
        <taxon>Pseudescherichia</taxon>
    </lineage>
</organism>
<comment type="caution">
    <text evidence="2">The sequence shown here is derived from an EMBL/GenBank/DDBJ whole genome shotgun (WGS) entry which is preliminary data.</text>
</comment>
<dbReference type="Proteomes" id="UP000029462">
    <property type="component" value="Unassembled WGS sequence"/>
</dbReference>
<evidence type="ECO:0000313" key="2">
    <source>
        <dbReference type="EMBL" id="GAL60297.1"/>
    </source>
</evidence>
<keyword evidence="3" id="KW-1185">Reference proteome</keyword>
<accession>A0A090VYF8</accession>
<feature type="domain" description="Dit-like phage tail protein N-terminal" evidence="1">
    <location>
        <begin position="25"/>
        <end position="154"/>
    </location>
</feature>
<dbReference type="eggNOG" id="ENOG502ZB42">
    <property type="taxonomic scope" value="Bacteria"/>
</dbReference>
<dbReference type="AlphaFoldDB" id="A0A090VYF8"/>
<dbReference type="STRING" id="1115515.EV102420_34_00340"/>
<evidence type="ECO:0000259" key="1">
    <source>
        <dbReference type="Pfam" id="PF21821"/>
    </source>
</evidence>
<evidence type="ECO:0000313" key="3">
    <source>
        <dbReference type="Proteomes" id="UP000029462"/>
    </source>
</evidence>
<name>A0A090VYF8_PSEVU</name>
<dbReference type="OrthoDB" id="9814225at2"/>
<dbReference type="EMBL" id="BBMZ01000034">
    <property type="protein sequence ID" value="GAL60297.1"/>
    <property type="molecule type" value="Genomic_DNA"/>
</dbReference>
<dbReference type="InterPro" id="IPR048494">
    <property type="entry name" value="Dit-like_N"/>
</dbReference>
<reference evidence="2 3" key="1">
    <citation type="submission" date="2014-09" db="EMBL/GenBank/DDBJ databases">
        <title>Whole genome shotgun sequence of Escherichia vulneris NBRC 102420.</title>
        <authorList>
            <person name="Yoshida Y."/>
            <person name="Hosoyama A."/>
            <person name="Tsuchikane K."/>
            <person name="Ohji S."/>
            <person name="Ichikawa N."/>
            <person name="Kimura A."/>
            <person name="Yamazoe A."/>
            <person name="Ezaki T."/>
            <person name="Fujita N."/>
        </authorList>
    </citation>
    <scope>NUCLEOTIDE SEQUENCE [LARGE SCALE GENOMIC DNA]</scope>
    <source>
        <strain evidence="2 3">NBRC 102420</strain>
    </source>
</reference>
<sequence length="191" mass="20657">MDILSTLLLKPTRMLGRIGSFIIPSVVISEKHTDTLTITEHPVELGAPIADHAYKLPADLVMEVGFAGGGAVLDLASHLTGTDLLGLSPKEIYQQLITLQEERIPFNVVTGKRIYNNMLLKSIEVTTDAKSENVLSATLTLREILISRTQSIVVADKTEMKEGANTSTVINAGTKNLKPSGKAWIKPGRTP</sequence>
<dbReference type="RefSeq" id="WP_042395542.1">
    <property type="nucleotide sequence ID" value="NZ_BBMZ01000034.1"/>
</dbReference>
<dbReference type="Pfam" id="PF21821">
    <property type="entry name" value="Dit_like"/>
    <property type="match status" value="1"/>
</dbReference>
<protein>
    <recommendedName>
        <fullName evidence="1">Dit-like phage tail protein N-terminal domain-containing protein</fullName>
    </recommendedName>
</protein>
<proteinExistence type="predicted"/>